<keyword evidence="14" id="KW-0915">Sodium</keyword>
<keyword evidence="25" id="KW-0378">Hydrolase</keyword>
<dbReference type="Gene3D" id="3.30.210.10">
    <property type="entry name" value="DNA polymerase, thumb domain"/>
    <property type="match status" value="1"/>
</dbReference>
<dbReference type="GO" id="GO:0003677">
    <property type="term" value="F:DNA binding"/>
    <property type="evidence" value="ECO:0007669"/>
    <property type="project" value="InterPro"/>
</dbReference>
<evidence type="ECO:0000256" key="5">
    <source>
        <dbReference type="ARBA" id="ARBA00020020"/>
    </source>
</evidence>
<dbReference type="FunFam" id="3.20.20.140:FF:000047">
    <property type="entry name" value="PHP domain-containing protein"/>
    <property type="match status" value="1"/>
</dbReference>
<dbReference type="Gene3D" id="1.10.150.20">
    <property type="entry name" value="5' to 3' exonuclease, C-terminal subdomain"/>
    <property type="match status" value="1"/>
</dbReference>
<keyword evidence="25" id="KW-0540">Nuclease</keyword>
<dbReference type="InterPro" id="IPR003141">
    <property type="entry name" value="Pol/His_phosphatase_N"/>
</dbReference>
<feature type="domain" description="Polymerase/histidinol phosphatase N-terminal" evidence="23">
    <location>
        <begin position="340"/>
        <end position="419"/>
    </location>
</feature>
<evidence type="ECO:0000256" key="12">
    <source>
        <dbReference type="ARBA" id="ARBA00022843"/>
    </source>
</evidence>
<evidence type="ECO:0000256" key="10">
    <source>
        <dbReference type="ARBA" id="ARBA00022705"/>
    </source>
</evidence>
<dbReference type="InterPro" id="IPR029398">
    <property type="entry name" value="PolB_thumb"/>
</dbReference>
<dbReference type="SUPFAM" id="SSF89550">
    <property type="entry name" value="PHP domain-like"/>
    <property type="match status" value="1"/>
</dbReference>
<evidence type="ECO:0000256" key="15">
    <source>
        <dbReference type="ARBA" id="ARBA00023204"/>
    </source>
</evidence>
<evidence type="ECO:0000259" key="22">
    <source>
        <dbReference type="SMART" id="SM00278"/>
    </source>
</evidence>
<dbReference type="SMART" id="SM00481">
    <property type="entry name" value="POLIIIAc"/>
    <property type="match status" value="1"/>
</dbReference>
<dbReference type="CDD" id="cd00141">
    <property type="entry name" value="NT_POLXc"/>
    <property type="match status" value="1"/>
</dbReference>
<keyword evidence="8" id="KW-0808">Transferase</keyword>
<dbReference type="Gene3D" id="1.10.150.110">
    <property type="entry name" value="DNA polymerase beta, N-terminal domain-like"/>
    <property type="match status" value="1"/>
</dbReference>
<dbReference type="InterPro" id="IPR050243">
    <property type="entry name" value="PHP_phosphatase"/>
</dbReference>
<dbReference type="InterPro" id="IPR003583">
    <property type="entry name" value="Hlx-hairpin-Hlx_DNA-bd_motif"/>
</dbReference>
<feature type="domain" description="Helix-hairpin-helix DNA-binding motif class 1" evidence="22">
    <location>
        <begin position="94"/>
        <end position="113"/>
    </location>
</feature>
<comment type="catalytic activity">
    <reaction evidence="18">
        <text>2'-deoxyribonucleotide-(2'-deoxyribose 5'-phosphate)-2'-deoxyribonucleotide-DNA = a 3'-end 2'-deoxyribonucleotide-(2,3-dehydro-2,3-deoxyribose 5'-phosphate)-DNA + a 5'-end 5'-phospho-2'-deoxyribonucleoside-DNA + H(+)</text>
        <dbReference type="Rhea" id="RHEA:66592"/>
        <dbReference type="Rhea" id="RHEA-COMP:13180"/>
        <dbReference type="Rhea" id="RHEA-COMP:16897"/>
        <dbReference type="Rhea" id="RHEA-COMP:17067"/>
        <dbReference type="ChEBI" id="CHEBI:15378"/>
        <dbReference type="ChEBI" id="CHEBI:136412"/>
        <dbReference type="ChEBI" id="CHEBI:157695"/>
        <dbReference type="ChEBI" id="CHEBI:167181"/>
        <dbReference type="EC" id="4.2.99.18"/>
    </reaction>
</comment>
<evidence type="ECO:0000256" key="14">
    <source>
        <dbReference type="ARBA" id="ARBA00023053"/>
    </source>
</evidence>
<dbReference type="PANTHER" id="PTHR36928:SF1">
    <property type="entry name" value="PHOSPHATASE YCDX-RELATED"/>
    <property type="match status" value="1"/>
</dbReference>
<proteinExistence type="predicted"/>
<dbReference type="Gene3D" id="3.20.20.140">
    <property type="entry name" value="Metal-dependent hydrolases"/>
    <property type="match status" value="1"/>
</dbReference>
<dbReference type="EC" id="4.2.99.18" evidence="4"/>
<dbReference type="Pfam" id="PF02811">
    <property type="entry name" value="PHP"/>
    <property type="match status" value="1"/>
</dbReference>
<evidence type="ECO:0000256" key="20">
    <source>
        <dbReference type="ARBA" id="ARBA00045548"/>
    </source>
</evidence>
<dbReference type="InterPro" id="IPR022311">
    <property type="entry name" value="PolX-like"/>
</dbReference>
<dbReference type="Proteomes" id="UP000324194">
    <property type="component" value="Chromosome 1"/>
</dbReference>
<keyword evidence="6" id="KW-0488">Methylation</keyword>
<dbReference type="GO" id="GO:0006281">
    <property type="term" value="P:DNA repair"/>
    <property type="evidence" value="ECO:0007669"/>
    <property type="project" value="UniProtKB-KW"/>
</dbReference>
<evidence type="ECO:0000256" key="3">
    <source>
        <dbReference type="ARBA" id="ARBA00012417"/>
    </source>
</evidence>
<dbReference type="PANTHER" id="PTHR36928">
    <property type="entry name" value="PHOSPHATASE YCDX-RELATED"/>
    <property type="match status" value="1"/>
</dbReference>
<dbReference type="InterPro" id="IPR037160">
    <property type="entry name" value="DNA_Pol_thumb_sf"/>
</dbReference>
<dbReference type="InterPro" id="IPR002054">
    <property type="entry name" value="DNA-dir_DNA_pol_X"/>
</dbReference>
<dbReference type="PIRSF" id="PIRSF005047">
    <property type="entry name" value="UCP005047_YshC"/>
    <property type="match status" value="1"/>
</dbReference>
<sequence length="573" mass="64576">MPLHNREIADTFIKLANLLEIEGANPFRVRAYRNAARVISSLAPRVSDLVAQDKDLSELPGIGDDLADKIRTLIKTGELPLLKQVEARTPPILHELMKIEGLGPKRVKILYQKLGIRHVKDLQTAIKQGRLKKLSGFGEKTEQKILSGIQHLNQYTKRMKLADAAPVVDSLLRYMRNIDGVEQVECAGSYRRKKETVGDLDILAAAKDSEKIINAFIKFDEIAAVITQGTTRASAHLHSGFQVDLRVVSEKSYGAALLYFTGSKEHNIAIRKIAVQKKLKLNEYGIYRGERQIGGRTEEELYKQLGLAYIEPELREDRGEIIASRKHRLPKLISLKDIRGDLHCHTHATDGSASLEQMAKAAEQLGYEYLAITDHSQHLTVAHGLDKKALIAQIKKIDRLNAKLQNLVVLKSMEVDILEDGSLDMPRDILNELDLTVCSIHSKFSLPQKKQTERILKAMDNVCFNILAHPTGRLINHREPYSIDMERILHGAKERGCILELNAQPDRLDLNDIHCKMAKDIGAPIVISTDAHSPSQFSYMCYGINQARRGWLEKENVINTRPLKDLKKLLNRK</sequence>
<dbReference type="SMART" id="SM00278">
    <property type="entry name" value="HhH1"/>
    <property type="match status" value="3"/>
</dbReference>
<name>A0A5E4PJA8_9COXI</name>
<evidence type="ECO:0000256" key="7">
    <source>
        <dbReference type="ARBA" id="ARBA00022634"/>
    </source>
</evidence>
<dbReference type="PRINTS" id="PR00870">
    <property type="entry name" value="DNAPOLXBETA"/>
</dbReference>
<dbReference type="SUPFAM" id="SSF47802">
    <property type="entry name" value="DNA polymerase beta, N-terminal domain-like"/>
    <property type="match status" value="1"/>
</dbReference>
<keyword evidence="12" id="KW-0832">Ubl conjugation</keyword>
<accession>A0A5E4PJA8</accession>
<dbReference type="InterPro" id="IPR010996">
    <property type="entry name" value="HHH_MUS81"/>
</dbReference>
<evidence type="ECO:0000313" key="26">
    <source>
        <dbReference type="Proteomes" id="UP000324194"/>
    </source>
</evidence>
<keyword evidence="13" id="KW-0239">DNA-directed DNA polymerase</keyword>
<evidence type="ECO:0000256" key="13">
    <source>
        <dbReference type="ARBA" id="ARBA00022932"/>
    </source>
</evidence>
<evidence type="ECO:0000256" key="6">
    <source>
        <dbReference type="ARBA" id="ARBA00022481"/>
    </source>
</evidence>
<dbReference type="SUPFAM" id="SSF158702">
    <property type="entry name" value="Sec63 N-terminal domain-like"/>
    <property type="match status" value="1"/>
</dbReference>
<keyword evidence="10" id="KW-0235">DNA replication</keyword>
<keyword evidence="11" id="KW-0227">DNA damage</keyword>
<keyword evidence="25" id="KW-0269">Exonuclease</keyword>
<evidence type="ECO:0000256" key="8">
    <source>
        <dbReference type="ARBA" id="ARBA00022679"/>
    </source>
</evidence>
<dbReference type="InterPro" id="IPR043519">
    <property type="entry name" value="NT_sf"/>
</dbReference>
<feature type="domain" description="Helix-hairpin-helix DNA-binding motif class 1" evidence="22">
    <location>
        <begin position="129"/>
        <end position="148"/>
    </location>
</feature>
<dbReference type="AlphaFoldDB" id="A0A5E4PJA8"/>
<dbReference type="NCBIfam" id="NF006375">
    <property type="entry name" value="PRK08609.1"/>
    <property type="match status" value="1"/>
</dbReference>
<dbReference type="CDD" id="cd07436">
    <property type="entry name" value="PHP_PolX"/>
    <property type="match status" value="1"/>
</dbReference>
<evidence type="ECO:0000259" key="23">
    <source>
        <dbReference type="SMART" id="SM00481"/>
    </source>
</evidence>
<keyword evidence="9" id="KW-0548">Nucleotidyltransferase</keyword>
<reference evidence="25 26" key="1">
    <citation type="submission" date="2019-08" db="EMBL/GenBank/DDBJ databases">
        <authorList>
            <person name="Guy L."/>
        </authorList>
    </citation>
    <scope>NUCLEOTIDE SEQUENCE [LARGE SCALE GENOMIC DNA]</scope>
    <source>
        <strain evidence="25 26">SGT-108</strain>
    </source>
</reference>
<protein>
    <recommendedName>
        <fullName evidence="5">DNA polymerase beta</fullName>
        <ecNumber evidence="3">2.7.7.7</ecNumber>
        <ecNumber evidence="4">4.2.99.18</ecNumber>
    </recommendedName>
    <alternativeName>
        <fullName evidence="16">5'-deoxyribose-phosphate lyase</fullName>
    </alternativeName>
    <alternativeName>
        <fullName evidence="17">AP lyase</fullName>
    </alternativeName>
</protein>
<evidence type="ECO:0000256" key="16">
    <source>
        <dbReference type="ARBA" id="ARBA00035717"/>
    </source>
</evidence>
<dbReference type="InterPro" id="IPR002008">
    <property type="entry name" value="DNA_pol_X_beta-like"/>
</dbReference>
<dbReference type="GO" id="GO:0042578">
    <property type="term" value="F:phosphoric ester hydrolase activity"/>
    <property type="evidence" value="ECO:0007669"/>
    <property type="project" value="TreeGrafter"/>
</dbReference>
<dbReference type="InterPro" id="IPR004013">
    <property type="entry name" value="PHP_dom"/>
</dbReference>
<evidence type="ECO:0000256" key="11">
    <source>
        <dbReference type="ARBA" id="ARBA00022763"/>
    </source>
</evidence>
<evidence type="ECO:0000313" key="25">
    <source>
        <dbReference type="EMBL" id="VVC76655.1"/>
    </source>
</evidence>
<evidence type="ECO:0000256" key="1">
    <source>
        <dbReference type="ARBA" id="ARBA00001946"/>
    </source>
</evidence>
<feature type="domain" description="Helix-hairpin-helix DNA-binding motif class 1" evidence="22">
    <location>
        <begin position="54"/>
        <end position="73"/>
    </location>
</feature>
<dbReference type="EMBL" id="LR699119">
    <property type="protein sequence ID" value="VVC76655.1"/>
    <property type="molecule type" value="Genomic_DNA"/>
</dbReference>
<dbReference type="KEGG" id="asip:AQUSIP_19790"/>
<organism evidence="25 26">
    <name type="scientific">Aquicella siphonis</name>
    <dbReference type="NCBI Taxonomy" id="254247"/>
    <lineage>
        <taxon>Bacteria</taxon>
        <taxon>Pseudomonadati</taxon>
        <taxon>Pseudomonadota</taxon>
        <taxon>Gammaproteobacteria</taxon>
        <taxon>Legionellales</taxon>
        <taxon>Coxiellaceae</taxon>
        <taxon>Aquicella</taxon>
    </lineage>
</organism>
<evidence type="ECO:0000256" key="4">
    <source>
        <dbReference type="ARBA" id="ARBA00012720"/>
    </source>
</evidence>
<dbReference type="EC" id="2.7.7.7" evidence="3"/>
<dbReference type="OrthoDB" id="9808747at2"/>
<comment type="catalytic activity">
    <reaction evidence="21">
        <text>DNA(n) + a 2'-deoxyribonucleoside 5'-triphosphate = DNA(n+1) + diphosphate</text>
        <dbReference type="Rhea" id="RHEA:22508"/>
        <dbReference type="Rhea" id="RHEA-COMP:17339"/>
        <dbReference type="Rhea" id="RHEA-COMP:17340"/>
        <dbReference type="ChEBI" id="CHEBI:33019"/>
        <dbReference type="ChEBI" id="CHEBI:61560"/>
        <dbReference type="ChEBI" id="CHEBI:173112"/>
        <dbReference type="EC" id="2.7.7.7"/>
    </reaction>
</comment>
<dbReference type="Pfam" id="PF14791">
    <property type="entry name" value="DNA_pol_B_thumb"/>
    <property type="match status" value="1"/>
</dbReference>
<dbReference type="InterPro" id="IPR016195">
    <property type="entry name" value="Pol/histidinol_Pase-like"/>
</dbReference>
<comment type="catalytic activity">
    <reaction evidence="19">
        <text>a 5'-end 2'-deoxyribose-2'-deoxyribonucleotide-DNA = (2E,4S)-4-hydroxypenten-2-al-5-phosphate + a 5'-end 5'-phospho-2'-deoxyribonucleoside-DNA + H(+)</text>
        <dbReference type="Rhea" id="RHEA:76255"/>
        <dbReference type="Rhea" id="RHEA-COMP:13180"/>
        <dbReference type="Rhea" id="RHEA-COMP:18657"/>
        <dbReference type="ChEBI" id="CHEBI:15378"/>
        <dbReference type="ChEBI" id="CHEBI:136412"/>
        <dbReference type="ChEBI" id="CHEBI:195194"/>
        <dbReference type="ChEBI" id="CHEBI:195195"/>
    </reaction>
</comment>
<dbReference type="InterPro" id="IPR028207">
    <property type="entry name" value="DNA_pol_B_palm_palm"/>
</dbReference>
<dbReference type="GO" id="GO:0003887">
    <property type="term" value="F:DNA-directed DNA polymerase activity"/>
    <property type="evidence" value="ECO:0007669"/>
    <property type="project" value="UniProtKB-KW"/>
</dbReference>
<dbReference type="GO" id="GO:0005829">
    <property type="term" value="C:cytosol"/>
    <property type="evidence" value="ECO:0007669"/>
    <property type="project" value="TreeGrafter"/>
</dbReference>
<dbReference type="Pfam" id="PF14520">
    <property type="entry name" value="HHH_5"/>
    <property type="match status" value="1"/>
</dbReference>
<dbReference type="RefSeq" id="WP_148339961.1">
    <property type="nucleotide sequence ID" value="NZ_LR699119.1"/>
</dbReference>
<dbReference type="GO" id="GO:0004527">
    <property type="term" value="F:exonuclease activity"/>
    <property type="evidence" value="ECO:0007669"/>
    <property type="project" value="UniProtKB-KW"/>
</dbReference>
<feature type="domain" description="DNA-directed DNA polymerase X" evidence="24">
    <location>
        <begin position="3"/>
        <end position="316"/>
    </location>
</feature>
<comment type="subcellular location">
    <subcellularLocation>
        <location evidence="2">Cytoplasm</location>
    </subcellularLocation>
</comment>
<keyword evidence="7" id="KW-0237">DNA synthesis</keyword>
<gene>
    <name evidence="25" type="primary">polX</name>
    <name evidence="25" type="ORF">AQUSIP_19790</name>
</gene>
<keyword evidence="26" id="KW-1185">Reference proteome</keyword>
<keyword evidence="15" id="KW-0234">DNA repair</keyword>
<evidence type="ECO:0000256" key="18">
    <source>
        <dbReference type="ARBA" id="ARBA00044632"/>
    </source>
</evidence>
<comment type="cofactor">
    <cofactor evidence="1">
        <name>Mg(2+)</name>
        <dbReference type="ChEBI" id="CHEBI:18420"/>
    </cofactor>
</comment>
<dbReference type="Pfam" id="PF14792">
    <property type="entry name" value="DNA_pol_B_palm"/>
    <property type="match status" value="1"/>
</dbReference>
<comment type="function">
    <text evidence="20">Repair polymerase that plays a key role in base-excision repair. During this process, the damaged base is excised by specific DNA glycosylases, the DNA backbone is nicked at the abasic site by an apurinic/apyrimidic (AP) endonuclease, and POLB removes 5'-deoxyribose-phosphate from the preincised AP site acting as a 5'-deoxyribose-phosphate lyase (5'-dRP lyase); through its DNA polymerase activity, it adds one nucleotide to the 3' end of the arising single-nucleotide gap. Conducts 'gap-filling' DNA synthesis in a stepwise distributive fashion rather than in a processive fashion as for other DNA polymerases. It is also able to cleave sugar-phosphate bonds 3' to an intact AP site, acting as an AP lyase.</text>
</comment>
<dbReference type="InterPro" id="IPR027421">
    <property type="entry name" value="DNA_pol_lamdba_lyase_dom_sf"/>
</dbReference>
<evidence type="ECO:0000256" key="9">
    <source>
        <dbReference type="ARBA" id="ARBA00022695"/>
    </source>
</evidence>
<evidence type="ECO:0000256" key="21">
    <source>
        <dbReference type="ARBA" id="ARBA00049244"/>
    </source>
</evidence>
<evidence type="ECO:0000259" key="24">
    <source>
        <dbReference type="SMART" id="SM00483"/>
    </source>
</evidence>
<dbReference type="SUPFAM" id="SSF81301">
    <property type="entry name" value="Nucleotidyltransferase"/>
    <property type="match status" value="1"/>
</dbReference>
<dbReference type="InterPro" id="IPR047967">
    <property type="entry name" value="PolX_PHP"/>
</dbReference>
<evidence type="ECO:0000256" key="2">
    <source>
        <dbReference type="ARBA" id="ARBA00004496"/>
    </source>
</evidence>
<dbReference type="GO" id="GO:0140078">
    <property type="term" value="F:class I DNA-(apurinic or apyrimidinic site) endonuclease activity"/>
    <property type="evidence" value="ECO:0007669"/>
    <property type="project" value="UniProtKB-EC"/>
</dbReference>
<dbReference type="SMART" id="SM00483">
    <property type="entry name" value="POLXc"/>
    <property type="match status" value="1"/>
</dbReference>
<dbReference type="Pfam" id="PF14716">
    <property type="entry name" value="HHH_8"/>
    <property type="match status" value="1"/>
</dbReference>
<evidence type="ECO:0000256" key="19">
    <source>
        <dbReference type="ARBA" id="ARBA00044678"/>
    </source>
</evidence>
<evidence type="ECO:0000256" key="17">
    <source>
        <dbReference type="ARBA" id="ARBA00035726"/>
    </source>
</evidence>
<dbReference type="GO" id="GO:0008270">
    <property type="term" value="F:zinc ion binding"/>
    <property type="evidence" value="ECO:0007669"/>
    <property type="project" value="TreeGrafter"/>
</dbReference>
<dbReference type="Gene3D" id="3.30.460.10">
    <property type="entry name" value="Beta Polymerase, domain 2"/>
    <property type="match status" value="1"/>
</dbReference>